<evidence type="ECO:0000256" key="1">
    <source>
        <dbReference type="SAM" id="Phobius"/>
    </source>
</evidence>
<gene>
    <name evidence="2" type="ORF">VP01_357g1</name>
</gene>
<proteinExistence type="predicted"/>
<accession>A0A0L6UW23</accession>
<evidence type="ECO:0000313" key="3">
    <source>
        <dbReference type="Proteomes" id="UP000037035"/>
    </source>
</evidence>
<feature type="transmembrane region" description="Helical" evidence="1">
    <location>
        <begin position="112"/>
        <end position="134"/>
    </location>
</feature>
<dbReference type="VEuPathDB" id="FungiDB:VP01_357g1"/>
<keyword evidence="1" id="KW-0472">Membrane</keyword>
<dbReference type="Proteomes" id="UP000037035">
    <property type="component" value="Unassembled WGS sequence"/>
</dbReference>
<feature type="transmembrane region" description="Helical" evidence="1">
    <location>
        <begin position="194"/>
        <end position="214"/>
    </location>
</feature>
<dbReference type="AlphaFoldDB" id="A0A0L6UW23"/>
<keyword evidence="3" id="KW-1185">Reference proteome</keyword>
<protein>
    <submittedName>
        <fullName evidence="2">Uncharacterized protein</fullName>
    </submittedName>
</protein>
<sequence>MVTPLRCTSRLNAHLSILEHECAAVLFTSGKIFYFTPSIKHTLVGSHFATAIQPPKLSSEQLFKYLSRWFPLSLSTGLRACQGPLSPSLILQPNSKTTERVNLDELLPASSILSSHFLCFLLFSCCILASLFLLSRNQSPDCFDSNLFPRGRRLLVIPSSLHPTGSTHGCRTAGLVLEFLRGKDKAQKGNSRPFCYHLPCYLPFMIAYHILTFFSKSSVSYSSGSLNRADGLLDVSSNGPPHDRQRYLQSQSGDSRASICHCAHTSTDSLFFSAFTAVFNTFLTILSKSRAYSFWVIAISKAFLSLSHITRPFMTLYSNEVRQIHKVDERSSWPDRLSRLQILRCRLNFIQAGIDGHYGHRYSSHYFPPVLRYPPLLILKKPTLLLYQKNNNQKIKTLKSFPIPTEFLTACRIVLKHVES</sequence>
<keyword evidence="1" id="KW-1133">Transmembrane helix</keyword>
<dbReference type="EMBL" id="LAVV01008590">
    <property type="protein sequence ID" value="KNZ52422.1"/>
    <property type="molecule type" value="Genomic_DNA"/>
</dbReference>
<reference evidence="2 3" key="1">
    <citation type="submission" date="2015-08" db="EMBL/GenBank/DDBJ databases">
        <title>Next Generation Sequencing and Analysis of the Genome of Puccinia sorghi L Schw, the Causal Agent of Maize Common Rust.</title>
        <authorList>
            <person name="Rochi L."/>
            <person name="Burguener G."/>
            <person name="Darino M."/>
            <person name="Turjanski A."/>
            <person name="Kreff E."/>
            <person name="Dieguez M.J."/>
            <person name="Sacco F."/>
        </authorList>
    </citation>
    <scope>NUCLEOTIDE SEQUENCE [LARGE SCALE GENOMIC DNA]</scope>
    <source>
        <strain evidence="2 3">RO10H11247</strain>
    </source>
</reference>
<organism evidence="2 3">
    <name type="scientific">Puccinia sorghi</name>
    <dbReference type="NCBI Taxonomy" id="27349"/>
    <lineage>
        <taxon>Eukaryota</taxon>
        <taxon>Fungi</taxon>
        <taxon>Dikarya</taxon>
        <taxon>Basidiomycota</taxon>
        <taxon>Pucciniomycotina</taxon>
        <taxon>Pucciniomycetes</taxon>
        <taxon>Pucciniales</taxon>
        <taxon>Pucciniaceae</taxon>
        <taxon>Puccinia</taxon>
    </lineage>
</organism>
<comment type="caution">
    <text evidence="2">The sequence shown here is derived from an EMBL/GenBank/DDBJ whole genome shotgun (WGS) entry which is preliminary data.</text>
</comment>
<name>A0A0L6UW23_9BASI</name>
<evidence type="ECO:0000313" key="2">
    <source>
        <dbReference type="EMBL" id="KNZ52422.1"/>
    </source>
</evidence>
<keyword evidence="1" id="KW-0812">Transmembrane</keyword>